<keyword evidence="2" id="KW-1185">Reference proteome</keyword>
<dbReference type="Proteomes" id="UP000814033">
    <property type="component" value="Unassembled WGS sequence"/>
</dbReference>
<reference evidence="1" key="2">
    <citation type="journal article" date="2022" name="New Phytol.">
        <title>Evolutionary transition to the ectomycorrhizal habit in the genomes of a hyperdiverse lineage of mushroom-forming fungi.</title>
        <authorList>
            <person name="Looney B."/>
            <person name="Miyauchi S."/>
            <person name="Morin E."/>
            <person name="Drula E."/>
            <person name="Courty P.E."/>
            <person name="Kohler A."/>
            <person name="Kuo A."/>
            <person name="LaButti K."/>
            <person name="Pangilinan J."/>
            <person name="Lipzen A."/>
            <person name="Riley R."/>
            <person name="Andreopoulos W."/>
            <person name="He G."/>
            <person name="Johnson J."/>
            <person name="Nolan M."/>
            <person name="Tritt A."/>
            <person name="Barry K.W."/>
            <person name="Grigoriev I.V."/>
            <person name="Nagy L.G."/>
            <person name="Hibbett D."/>
            <person name="Henrissat B."/>
            <person name="Matheny P.B."/>
            <person name="Labbe J."/>
            <person name="Martin F.M."/>
        </authorList>
    </citation>
    <scope>NUCLEOTIDE SEQUENCE</scope>
    <source>
        <strain evidence="1">FP105234-sp</strain>
    </source>
</reference>
<evidence type="ECO:0000313" key="2">
    <source>
        <dbReference type="Proteomes" id="UP000814033"/>
    </source>
</evidence>
<dbReference type="EMBL" id="MU275881">
    <property type="protein sequence ID" value="KAI0048843.1"/>
    <property type="molecule type" value="Genomic_DNA"/>
</dbReference>
<accession>A0ACB8RY80</accession>
<evidence type="ECO:0000313" key="1">
    <source>
        <dbReference type="EMBL" id="KAI0048843.1"/>
    </source>
</evidence>
<name>A0ACB8RY80_9AGAM</name>
<protein>
    <submittedName>
        <fullName evidence="1">Uncharacterized protein</fullName>
    </submittedName>
</protein>
<proteinExistence type="predicted"/>
<comment type="caution">
    <text evidence="1">The sequence shown here is derived from an EMBL/GenBank/DDBJ whole genome shotgun (WGS) entry which is preliminary data.</text>
</comment>
<gene>
    <name evidence="1" type="ORF">FA95DRAFT_1557602</name>
</gene>
<sequence length="337" mass="38344">MSLYHSPPSEMPLPLTVVVPSRSPSRDSVAEERCRSRSPSPMRYTIIIPPPPQPQADGTQDVEERGRSRSRSSRQYTRITIHPPPQTHVDGTQEVEERARSRSPSSMQYTRITILPHPQPHFDGTQEVEERGRSQSPSSMQYMRITIRAPPQPQVNETQEVEERGRSRSRSPMPQYRPPPFNRNSSPCRSPLLYEPSPFMYIPPGPMVDILTYCYKSQMAYAPAGQTYEDAINCAQDAFPDLKLVPNDRISFHVTGVDQLVRIPKMSWQTVMQDVRRYEVVHIVVEDVQAPPKYQGRRLGCHVSFSFRIRSGRKSSTGSSNSKSRPGGFWARLRGAL</sequence>
<organism evidence="1 2">
    <name type="scientific">Auriscalpium vulgare</name>
    <dbReference type="NCBI Taxonomy" id="40419"/>
    <lineage>
        <taxon>Eukaryota</taxon>
        <taxon>Fungi</taxon>
        <taxon>Dikarya</taxon>
        <taxon>Basidiomycota</taxon>
        <taxon>Agaricomycotina</taxon>
        <taxon>Agaricomycetes</taxon>
        <taxon>Russulales</taxon>
        <taxon>Auriscalpiaceae</taxon>
        <taxon>Auriscalpium</taxon>
    </lineage>
</organism>
<reference evidence="1" key="1">
    <citation type="submission" date="2021-02" db="EMBL/GenBank/DDBJ databases">
        <authorList>
            <consortium name="DOE Joint Genome Institute"/>
            <person name="Ahrendt S."/>
            <person name="Looney B.P."/>
            <person name="Miyauchi S."/>
            <person name="Morin E."/>
            <person name="Drula E."/>
            <person name="Courty P.E."/>
            <person name="Chicoki N."/>
            <person name="Fauchery L."/>
            <person name="Kohler A."/>
            <person name="Kuo A."/>
            <person name="Labutti K."/>
            <person name="Pangilinan J."/>
            <person name="Lipzen A."/>
            <person name="Riley R."/>
            <person name="Andreopoulos W."/>
            <person name="He G."/>
            <person name="Johnson J."/>
            <person name="Barry K.W."/>
            <person name="Grigoriev I.V."/>
            <person name="Nagy L."/>
            <person name="Hibbett D."/>
            <person name="Henrissat B."/>
            <person name="Matheny P.B."/>
            <person name="Labbe J."/>
            <person name="Martin F."/>
        </authorList>
    </citation>
    <scope>NUCLEOTIDE SEQUENCE</scope>
    <source>
        <strain evidence="1">FP105234-sp</strain>
    </source>
</reference>